<organism evidence="14 16">
    <name type="scientific">Acetobacter cibinongensis</name>
    <dbReference type="NCBI Taxonomy" id="146475"/>
    <lineage>
        <taxon>Bacteria</taxon>
        <taxon>Pseudomonadati</taxon>
        <taxon>Pseudomonadota</taxon>
        <taxon>Alphaproteobacteria</taxon>
        <taxon>Acetobacterales</taxon>
        <taxon>Acetobacteraceae</taxon>
        <taxon>Acetobacter</taxon>
    </lineage>
</organism>
<dbReference type="NCBIfam" id="TIGR00113">
    <property type="entry name" value="queA"/>
    <property type="match status" value="1"/>
</dbReference>
<evidence type="ECO:0000313" key="14">
    <source>
        <dbReference type="EMBL" id="GAN59704.1"/>
    </source>
</evidence>
<dbReference type="InterPro" id="IPR042118">
    <property type="entry name" value="QueA_dom1"/>
</dbReference>
<dbReference type="GO" id="GO:0008616">
    <property type="term" value="P:tRNA queuosine(34) biosynthetic process"/>
    <property type="evidence" value="ECO:0007669"/>
    <property type="project" value="UniProtKB-UniRule"/>
</dbReference>
<evidence type="ECO:0000256" key="6">
    <source>
        <dbReference type="ARBA" id="ARBA00022691"/>
    </source>
</evidence>
<evidence type="ECO:0000256" key="7">
    <source>
        <dbReference type="ARBA" id="ARBA00022785"/>
    </source>
</evidence>
<evidence type="ECO:0000256" key="9">
    <source>
        <dbReference type="ARBA" id="ARBA00061210"/>
    </source>
</evidence>
<dbReference type="PANTHER" id="PTHR30307:SF0">
    <property type="entry name" value="S-ADENOSYLMETHIONINE:TRNA RIBOSYLTRANSFERASE-ISOMERASE"/>
    <property type="match status" value="1"/>
</dbReference>
<comment type="function">
    <text evidence="13">Transfers and isomerizes the ribose moiety from AdoMet to the 7-aminomethyl group of 7-deazaguanine (preQ1-tRNA) to give epoxyqueuosine (oQ-tRNA).</text>
</comment>
<comment type="caution">
    <text evidence="14">The sequence shown here is derived from an EMBL/GenBank/DDBJ whole genome shotgun (WGS) entry which is preliminary data.</text>
</comment>
<keyword evidence="5 13" id="KW-0808">Transferase</keyword>
<dbReference type="Pfam" id="PF02547">
    <property type="entry name" value="Queuosine_synth"/>
    <property type="match status" value="1"/>
</dbReference>
<dbReference type="PANTHER" id="PTHR30307">
    <property type="entry name" value="S-ADENOSYLMETHIONINE:TRNA RIBOSYLTRANSFERASE-ISOMERASE"/>
    <property type="match status" value="1"/>
</dbReference>
<evidence type="ECO:0000256" key="13">
    <source>
        <dbReference type="HAMAP-Rule" id="MF_00113"/>
    </source>
</evidence>
<dbReference type="InterPro" id="IPR003699">
    <property type="entry name" value="QueA"/>
</dbReference>
<dbReference type="STRING" id="1231339.Abci_007_107"/>
<sequence>MSNRTEDFDFHLPEALIAQEPARPRESARLLDVPLHGPFRDLHISDLPGILQRGDLLVANDTAVIRAQLHAMRGEAHIGITLDRILPDTTWHVLLRNAKRVKVGDTLTFANTPHTATVVAREEGGGGILRFTAEGEDFDAFLLHVGALALPPYIHRPHGPTEQDARDYATIFEDHKGAVAAPTAGLHFTPALLDAVDATGADRCTLTLHVGAGTFLPVRDDDISKHHMHAERGIITPEVAARINATRKAGGRIIAVGTTSLRLLESAADEHGVVHPFNAETSIFIRPGYQFRAVDMLMTNFHLPRSTLFMLVSAFAGQARMRQAYEHAVQTGYRFYSYGDACLLRCAHSIHTPNPSTGATP</sequence>
<dbReference type="NCBIfam" id="NF001140">
    <property type="entry name" value="PRK00147.1"/>
    <property type="match status" value="1"/>
</dbReference>
<dbReference type="GO" id="GO:0051075">
    <property type="term" value="F:S-adenosylmethionine:tRNA ribosyltransferase-isomerase activity"/>
    <property type="evidence" value="ECO:0007669"/>
    <property type="project" value="UniProtKB-EC"/>
</dbReference>
<comment type="subcellular location">
    <subcellularLocation>
        <location evidence="1 13">Cytoplasm</location>
    </subcellularLocation>
</comment>
<evidence type="ECO:0000256" key="5">
    <source>
        <dbReference type="ARBA" id="ARBA00022679"/>
    </source>
</evidence>
<evidence type="ECO:0000256" key="12">
    <source>
        <dbReference type="ARBA" id="ARBA00076160"/>
    </source>
</evidence>
<evidence type="ECO:0000313" key="16">
    <source>
        <dbReference type="Proteomes" id="UP000032671"/>
    </source>
</evidence>
<keyword evidence="14" id="KW-0413">Isomerase</keyword>
<evidence type="ECO:0000256" key="10">
    <source>
        <dbReference type="ARBA" id="ARBA00066503"/>
    </source>
</evidence>
<evidence type="ECO:0000256" key="3">
    <source>
        <dbReference type="ARBA" id="ARBA00011245"/>
    </source>
</evidence>
<comment type="similarity">
    <text evidence="9 13">Belongs to the QueA family.</text>
</comment>
<dbReference type="InterPro" id="IPR042119">
    <property type="entry name" value="QueA_dom2"/>
</dbReference>
<dbReference type="RefSeq" id="WP_048837782.1">
    <property type="nucleotide sequence ID" value="NZ_BAMV01000007.1"/>
</dbReference>
<dbReference type="Proteomes" id="UP000321891">
    <property type="component" value="Unassembled WGS sequence"/>
</dbReference>
<reference evidence="15 17" key="2">
    <citation type="submission" date="2019-07" db="EMBL/GenBank/DDBJ databases">
        <title>Whole genome shotgun sequence of Acetobacter cibinongensis NBRC 16605.</title>
        <authorList>
            <person name="Hosoyama A."/>
            <person name="Uohara A."/>
            <person name="Ohji S."/>
            <person name="Ichikawa N."/>
        </authorList>
    </citation>
    <scope>NUCLEOTIDE SEQUENCE [LARGE SCALE GENOMIC DNA]</scope>
    <source>
        <strain evidence="15 17">NBRC 16605</strain>
    </source>
</reference>
<comment type="subunit">
    <text evidence="3 13">Monomer.</text>
</comment>
<evidence type="ECO:0000256" key="4">
    <source>
        <dbReference type="ARBA" id="ARBA00022490"/>
    </source>
</evidence>
<evidence type="ECO:0000313" key="15">
    <source>
        <dbReference type="EMBL" id="GEL59227.1"/>
    </source>
</evidence>
<accession>A0A0D6N171</accession>
<dbReference type="Gene3D" id="3.40.1780.10">
    <property type="entry name" value="QueA-like"/>
    <property type="match status" value="1"/>
</dbReference>
<protein>
    <recommendedName>
        <fullName evidence="11 13">S-adenosylmethionine:tRNA ribosyltransferase-isomerase</fullName>
        <ecNumber evidence="10 13">2.4.99.17</ecNumber>
    </recommendedName>
    <alternativeName>
        <fullName evidence="12 13">Queuosine biosynthesis protein QueA</fullName>
    </alternativeName>
</protein>
<dbReference type="InterPro" id="IPR036100">
    <property type="entry name" value="QueA_sf"/>
</dbReference>
<dbReference type="EMBL" id="BAMV01000007">
    <property type="protein sequence ID" value="GAN59704.1"/>
    <property type="molecule type" value="Genomic_DNA"/>
</dbReference>
<dbReference type="EMBL" id="BJVU01000007">
    <property type="protein sequence ID" value="GEL59227.1"/>
    <property type="molecule type" value="Genomic_DNA"/>
</dbReference>
<evidence type="ECO:0000256" key="11">
    <source>
        <dbReference type="ARBA" id="ARBA00069325"/>
    </source>
</evidence>
<reference evidence="14 16" key="1">
    <citation type="submission" date="2012-11" db="EMBL/GenBank/DDBJ databases">
        <title>Whole genome sequence of Acetobacter cibinongensis 4H-1.</title>
        <authorList>
            <person name="Azuma Y."/>
            <person name="Higashiura N."/>
            <person name="Hirakawa H."/>
            <person name="Matsushita K."/>
        </authorList>
    </citation>
    <scope>NUCLEOTIDE SEQUENCE [LARGE SCALE GENOMIC DNA]</scope>
    <source>
        <strain evidence="14 16">4H-1</strain>
    </source>
</reference>
<keyword evidence="6 13" id="KW-0949">S-adenosyl-L-methionine</keyword>
<comment type="pathway">
    <text evidence="2 13">tRNA modification; tRNA-queuosine biosynthesis.</text>
</comment>
<dbReference type="Proteomes" id="UP000032671">
    <property type="component" value="Unassembled WGS sequence"/>
</dbReference>
<proteinExistence type="inferred from homology"/>
<evidence type="ECO:0000256" key="1">
    <source>
        <dbReference type="ARBA" id="ARBA00004496"/>
    </source>
</evidence>
<gene>
    <name evidence="13 15" type="primary">queA</name>
    <name evidence="14" type="ORF">Abci_007_107</name>
    <name evidence="15" type="ORF">ACI01nite_18290</name>
</gene>
<dbReference type="GO" id="GO:0005737">
    <property type="term" value="C:cytoplasm"/>
    <property type="evidence" value="ECO:0007669"/>
    <property type="project" value="UniProtKB-SubCell"/>
</dbReference>
<evidence type="ECO:0000256" key="2">
    <source>
        <dbReference type="ARBA" id="ARBA00004691"/>
    </source>
</evidence>
<dbReference type="AlphaFoldDB" id="A0A0D6N171"/>
<keyword evidence="4 13" id="KW-0963">Cytoplasm</keyword>
<dbReference type="UniPathway" id="UPA00392"/>
<keyword evidence="7 13" id="KW-0671">Queuosine biosynthesis</keyword>
<evidence type="ECO:0000256" key="8">
    <source>
        <dbReference type="ARBA" id="ARBA00052751"/>
    </source>
</evidence>
<keyword evidence="17" id="KW-1185">Reference proteome</keyword>
<accession>A0A6N3SR11</accession>
<dbReference type="Gene3D" id="2.40.10.240">
    <property type="entry name" value="QueA-like"/>
    <property type="match status" value="1"/>
</dbReference>
<dbReference type="FunFam" id="3.40.1780.10:FF:000001">
    <property type="entry name" value="S-adenosylmethionine:tRNA ribosyltransferase-isomerase"/>
    <property type="match status" value="1"/>
</dbReference>
<comment type="catalytic activity">
    <reaction evidence="8 13">
        <text>7-aminomethyl-7-carbaguanosine(34) in tRNA + S-adenosyl-L-methionine = epoxyqueuosine(34) in tRNA + adenine + L-methionine + 2 H(+)</text>
        <dbReference type="Rhea" id="RHEA:32155"/>
        <dbReference type="Rhea" id="RHEA-COMP:10342"/>
        <dbReference type="Rhea" id="RHEA-COMP:18582"/>
        <dbReference type="ChEBI" id="CHEBI:15378"/>
        <dbReference type="ChEBI" id="CHEBI:16708"/>
        <dbReference type="ChEBI" id="CHEBI:57844"/>
        <dbReference type="ChEBI" id="CHEBI:59789"/>
        <dbReference type="ChEBI" id="CHEBI:82833"/>
        <dbReference type="ChEBI" id="CHEBI:194443"/>
        <dbReference type="EC" id="2.4.99.17"/>
    </reaction>
</comment>
<dbReference type="EC" id="2.4.99.17" evidence="10 13"/>
<evidence type="ECO:0000313" key="17">
    <source>
        <dbReference type="Proteomes" id="UP000321891"/>
    </source>
</evidence>
<dbReference type="SUPFAM" id="SSF111337">
    <property type="entry name" value="QueA-like"/>
    <property type="match status" value="1"/>
</dbReference>
<dbReference type="HAMAP" id="MF_00113">
    <property type="entry name" value="QueA"/>
    <property type="match status" value="1"/>
</dbReference>
<name>A0A0D6N171_9PROT</name>